<feature type="domain" description="YbaK/aminoacyl-tRNA synthetase-associated" evidence="1">
    <location>
        <begin position="22"/>
        <end position="139"/>
    </location>
</feature>
<name>H3SBZ1_9BACL</name>
<dbReference type="Proteomes" id="UP000003900">
    <property type="component" value="Unassembled WGS sequence"/>
</dbReference>
<dbReference type="RefSeq" id="WP_006675541.1">
    <property type="nucleotide sequence ID" value="NZ_AHKH01000008.1"/>
</dbReference>
<dbReference type="AlphaFoldDB" id="H3SBZ1"/>
<dbReference type="GO" id="GO:0002161">
    <property type="term" value="F:aminoacyl-tRNA deacylase activity"/>
    <property type="evidence" value="ECO:0007669"/>
    <property type="project" value="InterPro"/>
</dbReference>
<comment type="caution">
    <text evidence="2">The sequence shown here is derived from an EMBL/GenBank/DDBJ whole genome shotgun (WGS) entry which is preliminary data.</text>
</comment>
<dbReference type="InterPro" id="IPR007214">
    <property type="entry name" value="YbaK/aa-tRNA-synth-assoc-dom"/>
</dbReference>
<keyword evidence="2" id="KW-0436">Ligase</keyword>
<dbReference type="SUPFAM" id="SSF55826">
    <property type="entry name" value="YbaK/ProRS associated domain"/>
    <property type="match status" value="1"/>
</dbReference>
<dbReference type="InterPro" id="IPR036754">
    <property type="entry name" value="YbaK/aa-tRNA-synt-asso_dom_sf"/>
</dbReference>
<evidence type="ECO:0000313" key="3">
    <source>
        <dbReference type="Proteomes" id="UP000003900"/>
    </source>
</evidence>
<accession>H3SBZ1</accession>
<proteinExistence type="predicted"/>
<reference evidence="2 3" key="1">
    <citation type="journal article" date="2012" name="J. Bacteriol.">
        <title>Genome Sequence of the Pattern-Forming Social Bacterium Paenibacillus dendritiformis C454 Chiral Morphotype.</title>
        <authorList>
            <person name="Sirota-Madi A."/>
            <person name="Olender T."/>
            <person name="Helman Y."/>
            <person name="Brainis I."/>
            <person name="Finkelshtein A."/>
            <person name="Roth D."/>
            <person name="Hagai E."/>
            <person name="Leshkowitz D."/>
            <person name="Brodsky L."/>
            <person name="Galatenko V."/>
            <person name="Nikolaev V."/>
            <person name="Gutnick D.L."/>
            <person name="Lancet D."/>
            <person name="Ben-Jacob E."/>
        </authorList>
    </citation>
    <scope>NUCLEOTIDE SEQUENCE [LARGE SCALE GENOMIC DNA]</scope>
    <source>
        <strain evidence="2 3">C454</strain>
    </source>
</reference>
<dbReference type="OrthoDB" id="1099907at2"/>
<gene>
    <name evidence="2" type="ORF">PDENDC454_05136</name>
</gene>
<dbReference type="PATRIC" id="fig|1131935.3.peg.1018"/>
<dbReference type="EMBL" id="AHKH01000008">
    <property type="protein sequence ID" value="EHQ63505.1"/>
    <property type="molecule type" value="Genomic_DNA"/>
</dbReference>
<dbReference type="PANTHER" id="PTHR30411">
    <property type="entry name" value="CYTOPLASMIC PROTEIN"/>
    <property type="match status" value="1"/>
</dbReference>
<sequence length="153" mass="16679">MENVRKILEEQRIPFDIIRHKQPIRTAKEGAEALGIDIGQTAPALVLKADADYVVLIMSGARGRIDLEAAARMLGRGKLSLASRHEVREATGYEAGTIPLVGHTLPCLVDKLLYQYPCIYGGTGEPDSTLKLDPRDLSKMNHVIAYLDADGIG</sequence>
<protein>
    <submittedName>
        <fullName evidence="2">YbaK/prolyl-tRNA synthetase associated protein</fullName>
    </submittedName>
</protein>
<dbReference type="PANTHER" id="PTHR30411:SF1">
    <property type="entry name" value="CYTOPLASMIC PROTEIN"/>
    <property type="match status" value="1"/>
</dbReference>
<keyword evidence="3" id="KW-1185">Reference proteome</keyword>
<dbReference type="Pfam" id="PF04073">
    <property type="entry name" value="tRNA_edit"/>
    <property type="match status" value="1"/>
</dbReference>
<organism evidence="2 3">
    <name type="scientific">Paenibacillus dendritiformis C454</name>
    <dbReference type="NCBI Taxonomy" id="1131935"/>
    <lineage>
        <taxon>Bacteria</taxon>
        <taxon>Bacillati</taxon>
        <taxon>Bacillota</taxon>
        <taxon>Bacilli</taxon>
        <taxon>Bacillales</taxon>
        <taxon>Paenibacillaceae</taxon>
        <taxon>Paenibacillus</taxon>
    </lineage>
</organism>
<dbReference type="Gene3D" id="3.90.960.10">
    <property type="entry name" value="YbaK/aminoacyl-tRNA synthetase-associated domain"/>
    <property type="match status" value="1"/>
</dbReference>
<evidence type="ECO:0000313" key="2">
    <source>
        <dbReference type="EMBL" id="EHQ63505.1"/>
    </source>
</evidence>
<dbReference type="GO" id="GO:0004812">
    <property type="term" value="F:aminoacyl-tRNA ligase activity"/>
    <property type="evidence" value="ECO:0007669"/>
    <property type="project" value="UniProtKB-KW"/>
</dbReference>
<evidence type="ECO:0000259" key="1">
    <source>
        <dbReference type="Pfam" id="PF04073"/>
    </source>
</evidence>
<keyword evidence="2" id="KW-0030">Aminoacyl-tRNA synthetase</keyword>
<dbReference type="STRING" id="1131935.PDENDC454_05136"/>